<reference evidence="1" key="1">
    <citation type="submission" date="2023-03" db="EMBL/GenBank/DDBJ databases">
        <title>Near-Complete genome sequence of Lipomyces tetrasporous NRRL Y-64009, an oleaginous yeast capable of growing on lignocellulosic hydrolysates.</title>
        <authorList>
            <consortium name="Lawrence Berkeley National Laboratory"/>
            <person name="Jagtap S.S."/>
            <person name="Liu J.-J."/>
            <person name="Walukiewicz H.E."/>
            <person name="Pangilinan J."/>
            <person name="Lipzen A."/>
            <person name="Ahrendt S."/>
            <person name="Koriabine M."/>
            <person name="Cobaugh K."/>
            <person name="Salamov A."/>
            <person name="Yoshinaga Y."/>
            <person name="Ng V."/>
            <person name="Daum C."/>
            <person name="Grigoriev I.V."/>
            <person name="Slininger P.J."/>
            <person name="Dien B.S."/>
            <person name="Jin Y.-S."/>
            <person name="Rao C.V."/>
        </authorList>
    </citation>
    <scope>NUCLEOTIDE SEQUENCE</scope>
    <source>
        <strain evidence="1">NRRL Y-64009</strain>
    </source>
</reference>
<dbReference type="EMBL" id="JARPMG010000003">
    <property type="protein sequence ID" value="KAJ8102084.1"/>
    <property type="molecule type" value="Genomic_DNA"/>
</dbReference>
<sequence length="67" mass="7776">KNGWVKNKENTFLLVCKCSGKERNTRNLPAVVGTRGVMSRSILSHCPWRVRFKKQLDYLWVITELIG</sequence>
<proteinExistence type="predicted"/>
<organism evidence="1 2">
    <name type="scientific">Lipomyces tetrasporus</name>
    <dbReference type="NCBI Taxonomy" id="54092"/>
    <lineage>
        <taxon>Eukaryota</taxon>
        <taxon>Fungi</taxon>
        <taxon>Dikarya</taxon>
        <taxon>Ascomycota</taxon>
        <taxon>Saccharomycotina</taxon>
        <taxon>Lipomycetes</taxon>
        <taxon>Lipomycetales</taxon>
        <taxon>Lipomycetaceae</taxon>
        <taxon>Lipomyces</taxon>
    </lineage>
</organism>
<name>A0AAD7VUQ2_9ASCO</name>
<dbReference type="RefSeq" id="XP_056045534.1">
    <property type="nucleotide sequence ID" value="XM_056187069.1"/>
</dbReference>
<gene>
    <name evidence="1" type="ORF">POJ06DRAFT_248721</name>
</gene>
<accession>A0AAD7VUQ2</accession>
<dbReference type="AlphaFoldDB" id="A0AAD7VUQ2"/>
<evidence type="ECO:0000313" key="1">
    <source>
        <dbReference type="EMBL" id="KAJ8102084.1"/>
    </source>
</evidence>
<keyword evidence="2" id="KW-1185">Reference proteome</keyword>
<dbReference type="Proteomes" id="UP001217417">
    <property type="component" value="Unassembled WGS sequence"/>
</dbReference>
<comment type="caution">
    <text evidence="1">The sequence shown here is derived from an EMBL/GenBank/DDBJ whole genome shotgun (WGS) entry which is preliminary data.</text>
</comment>
<evidence type="ECO:0000313" key="2">
    <source>
        <dbReference type="Proteomes" id="UP001217417"/>
    </source>
</evidence>
<protein>
    <submittedName>
        <fullName evidence="1">Uncharacterized protein</fullName>
    </submittedName>
</protein>
<dbReference type="GeneID" id="80882235"/>
<feature type="non-terminal residue" evidence="1">
    <location>
        <position position="67"/>
    </location>
</feature>